<organism evidence="2 3">
    <name type="scientific">Araneus ventricosus</name>
    <name type="common">Orbweaver spider</name>
    <name type="synonym">Epeira ventricosa</name>
    <dbReference type="NCBI Taxonomy" id="182803"/>
    <lineage>
        <taxon>Eukaryota</taxon>
        <taxon>Metazoa</taxon>
        <taxon>Ecdysozoa</taxon>
        <taxon>Arthropoda</taxon>
        <taxon>Chelicerata</taxon>
        <taxon>Arachnida</taxon>
        <taxon>Araneae</taxon>
        <taxon>Araneomorphae</taxon>
        <taxon>Entelegynae</taxon>
        <taxon>Araneoidea</taxon>
        <taxon>Araneidae</taxon>
        <taxon>Araneus</taxon>
    </lineage>
</organism>
<proteinExistence type="predicted"/>
<reference evidence="2 3" key="1">
    <citation type="journal article" date="2019" name="Sci. Rep.">
        <title>Orb-weaving spider Araneus ventricosus genome elucidates the spidroin gene catalogue.</title>
        <authorList>
            <person name="Kono N."/>
            <person name="Nakamura H."/>
            <person name="Ohtoshi R."/>
            <person name="Moran D.A.P."/>
            <person name="Shinohara A."/>
            <person name="Yoshida Y."/>
            <person name="Fujiwara M."/>
            <person name="Mori M."/>
            <person name="Tomita M."/>
            <person name="Arakawa K."/>
        </authorList>
    </citation>
    <scope>NUCLEOTIDE SEQUENCE [LARGE SCALE GENOMIC DNA]</scope>
</reference>
<evidence type="ECO:0000256" key="1">
    <source>
        <dbReference type="SAM" id="MobiDB-lite"/>
    </source>
</evidence>
<dbReference type="EMBL" id="BGPR01000340">
    <property type="protein sequence ID" value="GBM14265.1"/>
    <property type="molecule type" value="Genomic_DNA"/>
</dbReference>
<keyword evidence="3" id="KW-1185">Reference proteome</keyword>
<name>A0A4Y2DFD7_ARAVE</name>
<evidence type="ECO:0000313" key="2">
    <source>
        <dbReference type="EMBL" id="GBM14265.1"/>
    </source>
</evidence>
<comment type="caution">
    <text evidence="2">The sequence shown here is derived from an EMBL/GenBank/DDBJ whole genome shotgun (WGS) entry which is preliminary data.</text>
</comment>
<accession>A0A4Y2DFD7</accession>
<protein>
    <submittedName>
        <fullName evidence="2">Uncharacterized protein</fullName>
    </submittedName>
</protein>
<evidence type="ECO:0000313" key="3">
    <source>
        <dbReference type="Proteomes" id="UP000499080"/>
    </source>
</evidence>
<dbReference type="AlphaFoldDB" id="A0A4Y2DFD7"/>
<sequence length="128" mass="13871">MCTPTSVVPAEDCEEIGATGVEASSSKEIGKNPDFSQYFEYPQVPQVDNLWPSLKASTSEPEGPRLETRFHRRYAVYVGLLPANLYVVTKRPLAGVVGKLGSLCSSMGREVPAQVQSSSSDRSSKFQG</sequence>
<dbReference type="Proteomes" id="UP000499080">
    <property type="component" value="Unassembled WGS sequence"/>
</dbReference>
<feature type="region of interest" description="Disordered" evidence="1">
    <location>
        <begin position="109"/>
        <end position="128"/>
    </location>
</feature>
<gene>
    <name evidence="2" type="ORF">AVEN_167342_1</name>
</gene>